<accession>A0A6B8WD46</accession>
<gene>
    <name evidence="1" type="ORF">CETAM_07085</name>
</gene>
<protein>
    <submittedName>
        <fullName evidence="1">Uncharacterized protein</fullName>
    </submittedName>
</protein>
<reference evidence="1 2" key="1">
    <citation type="journal article" date="2021" name="Int. J. Syst. Evol. Microbiol.">
        <title>Classification of three corynebacterial strains isolated from a small paddock in North Rhine-Westphalia: proposal of &lt;i&gt;Corynebacterium kalinowskii&lt;/i&gt; sp. nov., &lt;i&gt;Corynebacterium comes&lt;/i&gt; sp. nov. and &lt;i&gt;Corynebacterium occultum&lt;/i&gt; sp. nov.</title>
        <authorList>
            <person name="Schaffert L."/>
            <person name="Ruwe M."/>
            <person name="Milse J."/>
            <person name="Hanuschka K."/>
            <person name="Ortseifen V."/>
            <person name="Droste J."/>
            <person name="Brandt D."/>
            <person name="Schl L."/>
            <person name="Kutter Y."/>
            <person name="Vinke S."/>
            <person name="Vieh P."/>
            <person name="Jacob L."/>
            <person name="L N.C."/>
            <person name="Schulte-Berndt E."/>
            <person name="Hain C."/>
            <person name="Linder M."/>
            <person name="Schmidt P."/>
            <person name="Wollenschl L."/>
            <person name="Luttermann T."/>
            <person name="Thieme E."/>
            <person name="Hassa J."/>
            <person name="Haak M."/>
            <person name="Wittchen M."/>
            <person name="Mentz A."/>
            <person name="Persicke M."/>
            <person name="Busche T."/>
            <person name="R C."/>
        </authorList>
    </citation>
    <scope>NUCLEOTIDE SEQUENCE [LARGE SCALE GENOMIC DNA]</scope>
    <source>
        <strain evidence="1 2">2019</strain>
    </source>
</reference>
<evidence type="ECO:0000313" key="2">
    <source>
        <dbReference type="Proteomes" id="UP000425178"/>
    </source>
</evidence>
<keyword evidence="2" id="KW-1185">Reference proteome</keyword>
<dbReference type="KEGG" id="ccoe:CETAM_07085"/>
<organism evidence="1 2">
    <name type="scientific">Corynebacterium comes</name>
    <dbReference type="NCBI Taxonomy" id="2675218"/>
    <lineage>
        <taxon>Bacteria</taxon>
        <taxon>Bacillati</taxon>
        <taxon>Actinomycetota</taxon>
        <taxon>Actinomycetes</taxon>
        <taxon>Mycobacteriales</taxon>
        <taxon>Corynebacteriaceae</taxon>
        <taxon>Corynebacterium</taxon>
    </lineage>
</organism>
<evidence type="ECO:0000313" key="1">
    <source>
        <dbReference type="EMBL" id="QGU04678.1"/>
    </source>
</evidence>
<dbReference type="EMBL" id="CP046453">
    <property type="protein sequence ID" value="QGU04678.1"/>
    <property type="molecule type" value="Genomic_DNA"/>
</dbReference>
<dbReference type="RefSeq" id="WP_156228210.1">
    <property type="nucleotide sequence ID" value="NZ_CP046453.1"/>
</dbReference>
<dbReference type="AlphaFoldDB" id="A0A6B8WD46"/>
<proteinExistence type="predicted"/>
<dbReference type="Proteomes" id="UP000425178">
    <property type="component" value="Chromosome"/>
</dbReference>
<name>A0A6B8WD46_9CORY</name>
<sequence>MTTISQIRLRTMTITLRGAYRPFERHLAFATDMRVDELIDRTCIALGRCPTPDAVLKVGDIYIGRGAYHFSHPDLRTELMQECLPEEVTSMELILGRLDGWVFDVTLGDSPAWSLDEARIQLTDTVPLLPGPQIRLPEFNAVAMVDAGHPLPPDLERAIIVDSLLEHMAPEIPDPTTAMELYTLLLEAGQPFALPQIEPLMRITPDIEVLFELLRLAAGENAPRMTKSGFLPVKCTRQLVEKFPVLHPDPEHPKPQGGYFRYSYSSKDVTVLTSILELGRRVGVITAEPGESLTVTDFGREVLRGEEGVLVRLKAEILRTRISAVPYPTLTAPESPGLTFDQFLSQQEPPVRYRRQYGDEYEYLPSINEVPLERWRDPDLF</sequence>